<organism evidence="2 3">
    <name type="scientific">Microthlaspi erraticum</name>
    <dbReference type="NCBI Taxonomy" id="1685480"/>
    <lineage>
        <taxon>Eukaryota</taxon>
        <taxon>Viridiplantae</taxon>
        <taxon>Streptophyta</taxon>
        <taxon>Embryophyta</taxon>
        <taxon>Tracheophyta</taxon>
        <taxon>Spermatophyta</taxon>
        <taxon>Magnoliopsida</taxon>
        <taxon>eudicotyledons</taxon>
        <taxon>Gunneridae</taxon>
        <taxon>Pentapetalae</taxon>
        <taxon>rosids</taxon>
        <taxon>malvids</taxon>
        <taxon>Brassicales</taxon>
        <taxon>Brassicaceae</taxon>
        <taxon>Coluteocarpeae</taxon>
        <taxon>Microthlaspi</taxon>
    </lineage>
</organism>
<dbReference type="SUPFAM" id="SSF81383">
    <property type="entry name" value="F-box domain"/>
    <property type="match status" value="1"/>
</dbReference>
<protein>
    <recommendedName>
        <fullName evidence="1">F-box domain-containing protein</fullName>
    </recommendedName>
</protein>
<dbReference type="InterPro" id="IPR032675">
    <property type="entry name" value="LRR_dom_sf"/>
</dbReference>
<dbReference type="PANTHER" id="PTHR31900:SF33">
    <property type="entry name" value="PROTEIN WITH RNI-LIKE_FBD-LIKE DOMAIN"/>
    <property type="match status" value="1"/>
</dbReference>
<dbReference type="Gene3D" id="3.80.10.10">
    <property type="entry name" value="Ribonuclease Inhibitor"/>
    <property type="match status" value="1"/>
</dbReference>
<dbReference type="EMBL" id="CACVBM020001917">
    <property type="protein sequence ID" value="CAA7062011.1"/>
    <property type="molecule type" value="Genomic_DNA"/>
</dbReference>
<evidence type="ECO:0000259" key="1">
    <source>
        <dbReference type="PROSITE" id="PS50181"/>
    </source>
</evidence>
<dbReference type="Proteomes" id="UP000467841">
    <property type="component" value="Unassembled WGS sequence"/>
</dbReference>
<proteinExistence type="predicted"/>
<dbReference type="PANTHER" id="PTHR31900">
    <property type="entry name" value="F-BOX/RNI SUPERFAMILY PROTEIN-RELATED"/>
    <property type="match status" value="1"/>
</dbReference>
<dbReference type="InterPro" id="IPR036047">
    <property type="entry name" value="F-box-like_dom_sf"/>
</dbReference>
<comment type="caution">
    <text evidence="2">The sequence shown here is derived from an EMBL/GenBank/DDBJ whole genome shotgun (WGS) entry which is preliminary data.</text>
</comment>
<dbReference type="OrthoDB" id="582804at2759"/>
<feature type="domain" description="F-box" evidence="1">
    <location>
        <begin position="25"/>
        <end position="61"/>
    </location>
</feature>
<dbReference type="CDD" id="cd22160">
    <property type="entry name" value="F-box_AtFBL13-like"/>
    <property type="match status" value="1"/>
</dbReference>
<dbReference type="InterPro" id="IPR055411">
    <property type="entry name" value="LRR_FXL15/At3g58940/PEG3-like"/>
</dbReference>
<dbReference type="PROSITE" id="PS50181">
    <property type="entry name" value="FBOX"/>
    <property type="match status" value="1"/>
</dbReference>
<sequence length="451" mass="51907">MKLIGRFARCFIGQRQENKDGTDNEDRLSSLPDSLLCEILLNLKTKDVVRSSVLSRRWGHLWRCVPGLDLSCGYLWRCELSLDLSWGYLCVYNTFVSCVDRFLGFNSDLCIEYLKIENHSDNDHVTRWINTVVNRKVKHLEVKDYHWRISEVHIPSKVYTCGTLVTLKLCDVVLPDPKFVFLPCLKVIRLDRVMFDYGLAFQMLISGCPVLESLTLWMNACGNVKCLRVCSKSLLRLIHFGHIGDYTDDKSLVVAIDAPRLRYLKLYDYETPNVIVHNLGSLVKVDIDIVSKPSSRRRFDPNNLPKRNMMRNFLDGISTVEDMVISSSRTLEVIYDYLKCQPLPLFPNLTSMRATDYKWQMLPAFLESFPNLKSLVLESTRYPEKEGISTLSGRPCFLSSLEHVEIQRPSTGLVSYFLENSTLCLDDSRMESEPVILRRPLATPRLSAPRN</sequence>
<accession>A0A6D2L872</accession>
<evidence type="ECO:0000313" key="2">
    <source>
        <dbReference type="EMBL" id="CAA7062011.1"/>
    </source>
</evidence>
<gene>
    <name evidence="2" type="ORF">MERR_LOCUS49247</name>
</gene>
<dbReference type="SMART" id="SM00256">
    <property type="entry name" value="FBOX"/>
    <property type="match status" value="1"/>
</dbReference>
<dbReference type="InterPro" id="IPR001810">
    <property type="entry name" value="F-box_dom"/>
</dbReference>
<evidence type="ECO:0000313" key="3">
    <source>
        <dbReference type="Proteomes" id="UP000467841"/>
    </source>
</evidence>
<keyword evidence="3" id="KW-1185">Reference proteome</keyword>
<dbReference type="SUPFAM" id="SSF52047">
    <property type="entry name" value="RNI-like"/>
    <property type="match status" value="1"/>
</dbReference>
<dbReference type="AlphaFoldDB" id="A0A6D2L872"/>
<dbReference type="Pfam" id="PF00646">
    <property type="entry name" value="F-box"/>
    <property type="match status" value="1"/>
</dbReference>
<dbReference type="Pfam" id="PF24758">
    <property type="entry name" value="LRR_At5g56370"/>
    <property type="match status" value="1"/>
</dbReference>
<dbReference type="Gene3D" id="1.20.1280.50">
    <property type="match status" value="1"/>
</dbReference>
<dbReference type="InterPro" id="IPR053781">
    <property type="entry name" value="F-box_AtFBL13-like"/>
</dbReference>
<reference evidence="2" key="1">
    <citation type="submission" date="2020-01" db="EMBL/GenBank/DDBJ databases">
        <authorList>
            <person name="Mishra B."/>
        </authorList>
    </citation>
    <scope>NUCLEOTIDE SEQUENCE [LARGE SCALE GENOMIC DNA]</scope>
</reference>
<dbReference type="InterPro" id="IPR050232">
    <property type="entry name" value="FBL13/AtMIF1-like"/>
</dbReference>
<name>A0A6D2L872_9BRAS</name>